<dbReference type="InterPro" id="IPR036710">
    <property type="entry name" value="RNA_pol_Rpb5_N_sf"/>
</dbReference>
<dbReference type="PIRSF" id="PIRSF000747">
    <property type="entry name" value="RPB5"/>
    <property type="match status" value="1"/>
</dbReference>
<dbReference type="Pfam" id="PF01191">
    <property type="entry name" value="RNA_pol_Rpb5_C"/>
    <property type="match status" value="1"/>
</dbReference>
<dbReference type="InterPro" id="IPR020608">
    <property type="entry name" value="RNA_pol_subH/Rpb5_CS"/>
</dbReference>
<dbReference type="Proteomes" id="UP000745764">
    <property type="component" value="Unassembled WGS sequence"/>
</dbReference>
<evidence type="ECO:0000313" key="10">
    <source>
        <dbReference type="Proteomes" id="UP000745764"/>
    </source>
</evidence>
<dbReference type="NCBIfam" id="NF007129">
    <property type="entry name" value="PRK09570.1"/>
    <property type="match status" value="1"/>
</dbReference>
<name>A0A9N8KCY9_9PEZI</name>
<evidence type="ECO:0000313" key="9">
    <source>
        <dbReference type="EMBL" id="CAD0107322.1"/>
    </source>
</evidence>
<evidence type="ECO:0000256" key="5">
    <source>
        <dbReference type="ARBA" id="ARBA00025765"/>
    </source>
</evidence>
<dbReference type="AlphaFoldDB" id="A0A9N8KCY9"/>
<dbReference type="InterPro" id="IPR000783">
    <property type="entry name" value="RNA_pol_subH/Rpb5_C"/>
</dbReference>
<evidence type="ECO:0000256" key="4">
    <source>
        <dbReference type="ARBA" id="ARBA00023242"/>
    </source>
</evidence>
<feature type="non-terminal residue" evidence="9">
    <location>
        <position position="1"/>
    </location>
</feature>
<evidence type="ECO:0000256" key="2">
    <source>
        <dbReference type="ARBA" id="ARBA00020809"/>
    </source>
</evidence>
<dbReference type="SUPFAM" id="SSF55287">
    <property type="entry name" value="RPB5-like RNA polymerase subunit"/>
    <property type="match status" value="1"/>
</dbReference>
<keyword evidence="10" id="KW-1185">Reference proteome</keyword>
<comment type="caution">
    <text evidence="9">The sequence shown here is derived from an EMBL/GenBank/DDBJ whole genome shotgun (WGS) entry which is preliminary data.</text>
</comment>
<dbReference type="InterPro" id="IPR005571">
    <property type="entry name" value="RNA_pol_Rpb5_N"/>
</dbReference>
<feature type="region of interest" description="Disordered" evidence="6">
    <location>
        <begin position="28"/>
        <end position="54"/>
    </location>
</feature>
<gene>
    <name evidence="9" type="ORF">AWRI4620_LOCUS1577</name>
</gene>
<organism evidence="9 10">
    <name type="scientific">Aureobasidium uvarum</name>
    <dbReference type="NCBI Taxonomy" id="2773716"/>
    <lineage>
        <taxon>Eukaryota</taxon>
        <taxon>Fungi</taxon>
        <taxon>Dikarya</taxon>
        <taxon>Ascomycota</taxon>
        <taxon>Pezizomycotina</taxon>
        <taxon>Dothideomycetes</taxon>
        <taxon>Dothideomycetidae</taxon>
        <taxon>Dothideales</taxon>
        <taxon>Saccotheciaceae</taxon>
        <taxon>Aureobasidium</taxon>
    </lineage>
</organism>
<evidence type="ECO:0000256" key="6">
    <source>
        <dbReference type="SAM" id="MobiDB-lite"/>
    </source>
</evidence>
<dbReference type="GO" id="GO:0003677">
    <property type="term" value="F:DNA binding"/>
    <property type="evidence" value="ECO:0007669"/>
    <property type="project" value="InterPro"/>
</dbReference>
<dbReference type="GO" id="GO:0006366">
    <property type="term" value="P:transcription by RNA polymerase II"/>
    <property type="evidence" value="ECO:0007669"/>
    <property type="project" value="TreeGrafter"/>
</dbReference>
<dbReference type="PANTHER" id="PTHR10535:SF0">
    <property type="entry name" value="DNA-DIRECTED RNA POLYMERASES I, II, AND III SUBUNIT RPABC1"/>
    <property type="match status" value="1"/>
</dbReference>
<keyword evidence="3" id="KW-0804">Transcription</keyword>
<dbReference type="SUPFAM" id="SSF53036">
    <property type="entry name" value="Eukaryotic RPB5 N-terminal domain"/>
    <property type="match status" value="1"/>
</dbReference>
<evidence type="ECO:0000259" key="8">
    <source>
        <dbReference type="Pfam" id="PF03871"/>
    </source>
</evidence>
<comment type="similarity">
    <text evidence="5">Belongs to the archaeal Rpo5/eukaryotic RPB5 RNA polymerase subunit family.</text>
</comment>
<protein>
    <recommendedName>
        <fullName evidence="2">DNA-directed RNA polymerases I, II, and III subunit RPABC1</fullName>
    </recommendedName>
</protein>
<feature type="domain" description="RNA polymerase Rpb5 N-terminal" evidence="8">
    <location>
        <begin position="8"/>
        <end position="107"/>
    </location>
</feature>
<dbReference type="GO" id="GO:0005665">
    <property type="term" value="C:RNA polymerase II, core complex"/>
    <property type="evidence" value="ECO:0007669"/>
    <property type="project" value="TreeGrafter"/>
</dbReference>
<reference evidence="9" key="1">
    <citation type="submission" date="2020-06" db="EMBL/GenBank/DDBJ databases">
        <authorList>
            <person name="Onetto C."/>
        </authorList>
    </citation>
    <scope>NUCLEOTIDE SEQUENCE</scope>
</reference>
<evidence type="ECO:0000259" key="7">
    <source>
        <dbReference type="Pfam" id="PF01191"/>
    </source>
</evidence>
<dbReference type="Pfam" id="PF03871">
    <property type="entry name" value="RNA_pol_Rpb5_N"/>
    <property type="match status" value="1"/>
</dbReference>
<dbReference type="PROSITE" id="PS01110">
    <property type="entry name" value="RNA_POL_H_23KD"/>
    <property type="match status" value="1"/>
</dbReference>
<accession>A0A9N8KCY9</accession>
<dbReference type="InterPro" id="IPR035913">
    <property type="entry name" value="RPB5-like_sf"/>
</dbReference>
<dbReference type="EMBL" id="CAINUL010000002">
    <property type="protein sequence ID" value="CAD0107322.1"/>
    <property type="molecule type" value="Genomic_DNA"/>
</dbReference>
<dbReference type="HAMAP" id="MF_00025">
    <property type="entry name" value="RNApol_Rpo5_RPB5"/>
    <property type="match status" value="1"/>
</dbReference>
<feature type="compositionally biased region" description="Low complexity" evidence="6">
    <location>
        <begin position="32"/>
        <end position="50"/>
    </location>
</feature>
<dbReference type="OrthoDB" id="248779at2759"/>
<evidence type="ECO:0000256" key="3">
    <source>
        <dbReference type="ARBA" id="ARBA00023163"/>
    </source>
</evidence>
<proteinExistence type="inferred from homology"/>
<dbReference type="Gene3D" id="3.90.940.20">
    <property type="entry name" value="RPB5-like RNA polymerase subunit"/>
    <property type="match status" value="1"/>
</dbReference>
<dbReference type="GO" id="GO:0042797">
    <property type="term" value="P:tRNA transcription by RNA polymerase III"/>
    <property type="evidence" value="ECO:0007669"/>
    <property type="project" value="TreeGrafter"/>
</dbReference>
<dbReference type="GO" id="GO:0005666">
    <property type="term" value="C:RNA polymerase III complex"/>
    <property type="evidence" value="ECO:0007669"/>
    <property type="project" value="TreeGrafter"/>
</dbReference>
<dbReference type="Gene3D" id="3.40.1340.10">
    <property type="entry name" value="RNA polymerase, Rpb5, N-terminal domain"/>
    <property type="match status" value="1"/>
</dbReference>
<keyword evidence="4" id="KW-0539">Nucleus</keyword>
<dbReference type="InterPro" id="IPR014381">
    <property type="entry name" value="Arch_Rpo5/euc_Rpb5"/>
</dbReference>
<dbReference type="GO" id="GO:0006362">
    <property type="term" value="P:transcription elongation by RNA polymerase I"/>
    <property type="evidence" value="ECO:0007669"/>
    <property type="project" value="TreeGrafter"/>
</dbReference>
<feature type="domain" description="RNA polymerase subunit H/Rpb5 C-terminal" evidence="7">
    <location>
        <begin position="150"/>
        <end position="222"/>
    </location>
</feature>
<dbReference type="GO" id="GO:0005736">
    <property type="term" value="C:RNA polymerase I complex"/>
    <property type="evidence" value="ECO:0007669"/>
    <property type="project" value="TreeGrafter"/>
</dbReference>
<comment type="subcellular location">
    <subcellularLocation>
        <location evidence="1">Nucleus</location>
    </subcellularLocation>
</comment>
<dbReference type="FunFam" id="3.90.940.20:FF:000001">
    <property type="entry name" value="DNA-directed RNA polymerases I, II, and III subunit RPABC1"/>
    <property type="match status" value="1"/>
</dbReference>
<dbReference type="PANTHER" id="PTHR10535">
    <property type="entry name" value="DNA-DIRECTED RNA POLYMERASES I, II, AND III SUBUNIT RPABC1"/>
    <property type="match status" value="1"/>
</dbReference>
<dbReference type="GO" id="GO:0003899">
    <property type="term" value="F:DNA-directed RNA polymerase activity"/>
    <property type="evidence" value="ECO:0007669"/>
    <property type="project" value="InterPro"/>
</dbReference>
<sequence>MADDETRRETSRLWRVWKTTKQLCYDRPKMNSMSPSTNSATSAATAAARSTKSKMNFQARPSEAMLTKYTALPTKSNPNPEPQIGTIYVEFSTEAAIGIKHLRNYAQFLNDRNFYSGIYITSASVTTSALKQAANLPIGIEVFQETDLLVNITKHELVPKHILLSPEEKKALLDRYRLKETQLPRIRVEDPVAKYLGLRRGQVVKIIRKSETAGRYASYRWCI</sequence>
<evidence type="ECO:0000256" key="1">
    <source>
        <dbReference type="ARBA" id="ARBA00004123"/>
    </source>
</evidence>